<evidence type="ECO:0000256" key="1">
    <source>
        <dbReference type="SAM" id="SignalP"/>
    </source>
</evidence>
<accession>A0AAV2ZE23</accession>
<dbReference type="EMBL" id="DAKRPA010000002">
    <property type="protein sequence ID" value="DBA05183.1"/>
    <property type="molecule type" value="Genomic_DNA"/>
</dbReference>
<evidence type="ECO:0000313" key="2">
    <source>
        <dbReference type="EMBL" id="DBA05183.1"/>
    </source>
</evidence>
<name>A0AAV2ZE23_9STRA</name>
<dbReference type="AlphaFoldDB" id="A0AAV2ZE23"/>
<comment type="caution">
    <text evidence="2">The sequence shown here is derived from an EMBL/GenBank/DDBJ whole genome shotgun (WGS) entry which is preliminary data.</text>
</comment>
<dbReference type="InterPro" id="IPR052613">
    <property type="entry name" value="LicD_transferase"/>
</dbReference>
<reference evidence="2" key="1">
    <citation type="submission" date="2022-11" db="EMBL/GenBank/DDBJ databases">
        <authorList>
            <person name="Morgan W.R."/>
            <person name="Tartar A."/>
        </authorList>
    </citation>
    <scope>NUCLEOTIDE SEQUENCE</scope>
    <source>
        <strain evidence="2">ARSEF 373</strain>
    </source>
</reference>
<dbReference type="PANTHER" id="PTHR13627:SF33">
    <property type="entry name" value="LICD FAMILY PROTEIN"/>
    <property type="match status" value="1"/>
</dbReference>
<organism evidence="2 3">
    <name type="scientific">Lagenidium giganteum</name>
    <dbReference type="NCBI Taxonomy" id="4803"/>
    <lineage>
        <taxon>Eukaryota</taxon>
        <taxon>Sar</taxon>
        <taxon>Stramenopiles</taxon>
        <taxon>Oomycota</taxon>
        <taxon>Peronosporomycetes</taxon>
        <taxon>Pythiales</taxon>
        <taxon>Pythiaceae</taxon>
    </lineage>
</organism>
<evidence type="ECO:0000313" key="3">
    <source>
        <dbReference type="Proteomes" id="UP001146120"/>
    </source>
</evidence>
<feature type="signal peptide" evidence="1">
    <location>
        <begin position="1"/>
        <end position="19"/>
    </location>
</feature>
<keyword evidence="1" id="KW-0732">Signal</keyword>
<sequence>MKQNLLALAVAVTAAVTAGQSAPAWVQQQQARAQGGAQDGEQRECSPQTVDAASIDVNVENNRFYNALKRMAPFGTPKFKGSHTPLCDASNHREMEWRYCLPMSGRKDEPYCNVPNRMDLLMPQKPSTVCFGSALHMLMMDVYDAFSQHGAKPALLYGTLLGAIRNESTIPFTEDADIGYQVSLTSAEKLRDKLWGMGYHMFYQGIWRVCIAPTHPLANNLYDPNKGTVTQYAQVPYVDLYEMQQLGRDWQVECAHNDRLISSDKFEPYEQVKMNGVSFDTVADPIDFLVHEYGDEYMVPRRRGSSR</sequence>
<feature type="chain" id="PRO_5043696657" evidence="1">
    <location>
        <begin position="20"/>
        <end position="307"/>
    </location>
</feature>
<proteinExistence type="predicted"/>
<dbReference type="PANTHER" id="PTHR13627">
    <property type="entry name" value="FUKUTIN RELATED PROTEIN"/>
    <property type="match status" value="1"/>
</dbReference>
<gene>
    <name evidence="2" type="ORF">N0F65_005033</name>
</gene>
<protein>
    <submittedName>
        <fullName evidence="2">Uncharacterized protein</fullName>
    </submittedName>
</protein>
<keyword evidence="3" id="KW-1185">Reference proteome</keyword>
<reference evidence="2" key="2">
    <citation type="journal article" date="2023" name="Microbiol Resour">
        <title>Decontamination and Annotation of the Draft Genome Sequence of the Oomycete Lagenidium giganteum ARSEF 373.</title>
        <authorList>
            <person name="Morgan W.R."/>
            <person name="Tartar A."/>
        </authorList>
    </citation>
    <scope>NUCLEOTIDE SEQUENCE</scope>
    <source>
        <strain evidence="2">ARSEF 373</strain>
    </source>
</reference>
<dbReference type="Proteomes" id="UP001146120">
    <property type="component" value="Unassembled WGS sequence"/>
</dbReference>